<evidence type="ECO:0000313" key="6">
    <source>
        <dbReference type="Proteomes" id="UP000217507"/>
    </source>
</evidence>
<dbReference type="InterPro" id="IPR010982">
    <property type="entry name" value="Lambda_DNA-bd_dom_sf"/>
</dbReference>
<keyword evidence="3" id="KW-0804">Transcription</keyword>
<keyword evidence="1" id="KW-0805">Transcription regulation</keyword>
<dbReference type="PANTHER" id="PTHR36511">
    <property type="entry name" value="MERR FAMILY BACTERIAL REGULATORY PROTEIN"/>
    <property type="match status" value="1"/>
</dbReference>
<evidence type="ECO:0000256" key="2">
    <source>
        <dbReference type="ARBA" id="ARBA00023125"/>
    </source>
</evidence>
<dbReference type="CDD" id="cd00093">
    <property type="entry name" value="HTH_XRE"/>
    <property type="match status" value="1"/>
</dbReference>
<reference evidence="5 6" key="1">
    <citation type="submission" date="2017-06" db="EMBL/GenBank/DDBJ databases">
        <title>Genome sequencing of cyanobaciteial culture collection at National Institute for Environmental Studies (NIES).</title>
        <authorList>
            <person name="Hirose Y."/>
            <person name="Shimura Y."/>
            <person name="Fujisawa T."/>
            <person name="Nakamura Y."/>
            <person name="Kawachi M."/>
        </authorList>
    </citation>
    <scope>NUCLEOTIDE SEQUENCE [LARGE SCALE GENOMIC DNA]</scope>
    <source>
        <strain evidence="5 6">NIES-23</strain>
    </source>
</reference>
<dbReference type="Pfam" id="PF01381">
    <property type="entry name" value="HTH_3"/>
    <property type="match status" value="1"/>
</dbReference>
<sequence>MRKKKSAILEAVHETAEDLHKAGLMNQTTLREFEHLCLPPIEPLEPLQIKEIRESSQVSQAVFARILNISTSTVQKWEIGQKRPSGASLKLLHLVKNRGLNSVLY</sequence>
<dbReference type="SUPFAM" id="SSF47413">
    <property type="entry name" value="lambda repressor-like DNA-binding domains"/>
    <property type="match status" value="1"/>
</dbReference>
<accession>A0A1Z4KEC3</accession>
<dbReference type="Gene3D" id="1.10.260.40">
    <property type="entry name" value="lambda repressor-like DNA-binding domains"/>
    <property type="match status" value="1"/>
</dbReference>
<dbReference type="PROSITE" id="PS50943">
    <property type="entry name" value="HTH_CROC1"/>
    <property type="match status" value="1"/>
</dbReference>
<evidence type="ECO:0000259" key="4">
    <source>
        <dbReference type="PROSITE" id="PS50943"/>
    </source>
</evidence>
<dbReference type="GO" id="GO:0003677">
    <property type="term" value="F:DNA binding"/>
    <property type="evidence" value="ECO:0007669"/>
    <property type="project" value="UniProtKB-KW"/>
</dbReference>
<dbReference type="InterPro" id="IPR052359">
    <property type="entry name" value="HTH-type_reg/antitoxin"/>
</dbReference>
<protein>
    <recommendedName>
        <fullName evidence="4">HTH cro/C1-type domain-containing protein</fullName>
    </recommendedName>
</protein>
<evidence type="ECO:0000256" key="3">
    <source>
        <dbReference type="ARBA" id="ARBA00023163"/>
    </source>
</evidence>
<dbReference type="SMART" id="SM00530">
    <property type="entry name" value="HTH_XRE"/>
    <property type="match status" value="1"/>
</dbReference>
<gene>
    <name evidence="5" type="ORF">NIES23_01130</name>
</gene>
<evidence type="ECO:0000313" key="5">
    <source>
        <dbReference type="EMBL" id="BAY67340.1"/>
    </source>
</evidence>
<keyword evidence="2" id="KW-0238">DNA-binding</keyword>
<dbReference type="AlphaFoldDB" id="A0A1Z4KEC3"/>
<dbReference type="InterPro" id="IPR001387">
    <property type="entry name" value="Cro/C1-type_HTH"/>
</dbReference>
<dbReference type="Proteomes" id="UP000217507">
    <property type="component" value="Chromosome"/>
</dbReference>
<name>A0A1Z4KEC3_ANAVA</name>
<organism evidence="5 6">
    <name type="scientific">Trichormus variabilis NIES-23</name>
    <dbReference type="NCBI Taxonomy" id="1973479"/>
    <lineage>
        <taxon>Bacteria</taxon>
        <taxon>Bacillati</taxon>
        <taxon>Cyanobacteriota</taxon>
        <taxon>Cyanophyceae</taxon>
        <taxon>Nostocales</taxon>
        <taxon>Nostocaceae</taxon>
        <taxon>Trichormus</taxon>
    </lineage>
</organism>
<dbReference type="EMBL" id="AP018216">
    <property type="protein sequence ID" value="BAY67340.1"/>
    <property type="molecule type" value="Genomic_DNA"/>
</dbReference>
<evidence type="ECO:0000256" key="1">
    <source>
        <dbReference type="ARBA" id="ARBA00023015"/>
    </source>
</evidence>
<feature type="domain" description="HTH cro/C1-type" evidence="4">
    <location>
        <begin position="49"/>
        <end position="92"/>
    </location>
</feature>
<proteinExistence type="predicted"/>
<dbReference type="PANTHER" id="PTHR36511:SF3">
    <property type="entry name" value="ANTITOXIN HIGA-2"/>
    <property type="match status" value="1"/>
</dbReference>